<dbReference type="InterPro" id="IPR039425">
    <property type="entry name" value="RNA_pol_sigma-70-like"/>
</dbReference>
<dbReference type="InterPro" id="IPR013249">
    <property type="entry name" value="RNA_pol_sigma70_r4_t2"/>
</dbReference>
<dbReference type="InterPro" id="IPR007627">
    <property type="entry name" value="RNA_pol_sigma70_r2"/>
</dbReference>
<protein>
    <submittedName>
        <fullName evidence="8">RNA polymerase sigma-70 factor, sigma-E family</fullName>
    </submittedName>
</protein>
<dbReference type="NCBIfam" id="TIGR02937">
    <property type="entry name" value="sigma70-ECF"/>
    <property type="match status" value="1"/>
</dbReference>
<proteinExistence type="inferred from homology"/>
<evidence type="ECO:0000256" key="2">
    <source>
        <dbReference type="ARBA" id="ARBA00023015"/>
    </source>
</evidence>
<evidence type="ECO:0000256" key="1">
    <source>
        <dbReference type="ARBA" id="ARBA00010641"/>
    </source>
</evidence>
<dbReference type="GO" id="GO:0006352">
    <property type="term" value="P:DNA-templated transcription initiation"/>
    <property type="evidence" value="ECO:0007669"/>
    <property type="project" value="InterPro"/>
</dbReference>
<dbReference type="EMBL" id="FNSO01000003">
    <property type="protein sequence ID" value="SEB39855.1"/>
    <property type="molecule type" value="Genomic_DNA"/>
</dbReference>
<dbReference type="InterPro" id="IPR013324">
    <property type="entry name" value="RNA_pol_sigma_r3/r4-like"/>
</dbReference>
<evidence type="ECO:0000256" key="3">
    <source>
        <dbReference type="ARBA" id="ARBA00023082"/>
    </source>
</evidence>
<evidence type="ECO:0000259" key="6">
    <source>
        <dbReference type="Pfam" id="PF04542"/>
    </source>
</evidence>
<gene>
    <name evidence="8" type="ORF">SAMN04489727_1383</name>
</gene>
<reference evidence="9" key="1">
    <citation type="submission" date="2016-10" db="EMBL/GenBank/DDBJ databases">
        <authorList>
            <person name="Varghese N."/>
            <person name="Submissions S."/>
        </authorList>
    </citation>
    <scope>NUCLEOTIDE SEQUENCE [LARGE SCALE GENOMIC DNA]</scope>
    <source>
        <strain evidence="9">DSM 44544</strain>
    </source>
</reference>
<keyword evidence="5" id="KW-0804">Transcription</keyword>
<keyword evidence="4" id="KW-0238">DNA-binding</keyword>
<evidence type="ECO:0000259" key="7">
    <source>
        <dbReference type="Pfam" id="PF08281"/>
    </source>
</evidence>
<dbReference type="SUPFAM" id="SSF88659">
    <property type="entry name" value="Sigma3 and sigma4 domains of RNA polymerase sigma factors"/>
    <property type="match status" value="1"/>
</dbReference>
<feature type="domain" description="RNA polymerase sigma factor 70 region 4 type 2" evidence="7">
    <location>
        <begin position="133"/>
        <end position="185"/>
    </location>
</feature>
<name>A0A1H4J192_9PSEU</name>
<dbReference type="InterPro" id="IPR014284">
    <property type="entry name" value="RNA_pol_sigma-70_dom"/>
</dbReference>
<dbReference type="PANTHER" id="PTHR43133:SF50">
    <property type="entry name" value="ECF RNA POLYMERASE SIGMA FACTOR SIGM"/>
    <property type="match status" value="1"/>
</dbReference>
<dbReference type="AlphaFoldDB" id="A0A1H4J192"/>
<feature type="domain" description="RNA polymerase sigma-70 region 2" evidence="6">
    <location>
        <begin position="42"/>
        <end position="103"/>
    </location>
</feature>
<dbReference type="Pfam" id="PF08281">
    <property type="entry name" value="Sigma70_r4_2"/>
    <property type="match status" value="1"/>
</dbReference>
<dbReference type="GO" id="GO:0003677">
    <property type="term" value="F:DNA binding"/>
    <property type="evidence" value="ECO:0007669"/>
    <property type="project" value="UniProtKB-KW"/>
</dbReference>
<evidence type="ECO:0000313" key="8">
    <source>
        <dbReference type="EMBL" id="SEB39855.1"/>
    </source>
</evidence>
<dbReference type="Gene3D" id="1.10.10.10">
    <property type="entry name" value="Winged helix-like DNA-binding domain superfamily/Winged helix DNA-binding domain"/>
    <property type="match status" value="1"/>
</dbReference>
<keyword evidence="3" id="KW-0731">Sigma factor</keyword>
<sequence>MVAAFFSWCTKPVGRGARWRGVSASVGESVPGDLGAPTFHDLFREYFGQMTRLAHLLGADDAENVAQEAFVKLHQRWDSLTDHTRVAGYLRTTVVNMSRSRTRHLRVVRRTPQDRPPDELSAEVTAVANWEHQQLRAVVAKLSRRQREVLVLRYWLDLSTAAIAETLGISPGTVKATTHHAMENLRKHLGDDLGGER</sequence>
<dbReference type="SUPFAM" id="SSF88946">
    <property type="entry name" value="Sigma2 domain of RNA polymerase sigma factors"/>
    <property type="match status" value="1"/>
</dbReference>
<dbReference type="STRING" id="208445.SAMN04489727_1383"/>
<dbReference type="Proteomes" id="UP000199622">
    <property type="component" value="Unassembled WGS sequence"/>
</dbReference>
<organism evidence="8 9">
    <name type="scientific">Amycolatopsis tolypomycina</name>
    <dbReference type="NCBI Taxonomy" id="208445"/>
    <lineage>
        <taxon>Bacteria</taxon>
        <taxon>Bacillati</taxon>
        <taxon>Actinomycetota</taxon>
        <taxon>Actinomycetes</taxon>
        <taxon>Pseudonocardiales</taxon>
        <taxon>Pseudonocardiaceae</taxon>
        <taxon>Amycolatopsis</taxon>
    </lineage>
</organism>
<keyword evidence="9" id="KW-1185">Reference proteome</keyword>
<dbReference type="Pfam" id="PF04542">
    <property type="entry name" value="Sigma70_r2"/>
    <property type="match status" value="1"/>
</dbReference>
<comment type="similarity">
    <text evidence="1">Belongs to the sigma-70 factor family. ECF subfamily.</text>
</comment>
<evidence type="ECO:0000256" key="4">
    <source>
        <dbReference type="ARBA" id="ARBA00023125"/>
    </source>
</evidence>
<evidence type="ECO:0000256" key="5">
    <source>
        <dbReference type="ARBA" id="ARBA00023163"/>
    </source>
</evidence>
<evidence type="ECO:0000313" key="9">
    <source>
        <dbReference type="Proteomes" id="UP000199622"/>
    </source>
</evidence>
<dbReference type="Gene3D" id="1.10.1740.10">
    <property type="match status" value="1"/>
</dbReference>
<dbReference type="InterPro" id="IPR036388">
    <property type="entry name" value="WH-like_DNA-bd_sf"/>
</dbReference>
<dbReference type="CDD" id="cd06171">
    <property type="entry name" value="Sigma70_r4"/>
    <property type="match status" value="1"/>
</dbReference>
<dbReference type="PANTHER" id="PTHR43133">
    <property type="entry name" value="RNA POLYMERASE ECF-TYPE SIGMA FACTO"/>
    <property type="match status" value="1"/>
</dbReference>
<dbReference type="GO" id="GO:0016987">
    <property type="term" value="F:sigma factor activity"/>
    <property type="evidence" value="ECO:0007669"/>
    <property type="project" value="UniProtKB-KW"/>
</dbReference>
<accession>A0A1H4J192</accession>
<keyword evidence="2" id="KW-0805">Transcription regulation</keyword>
<dbReference type="InterPro" id="IPR013325">
    <property type="entry name" value="RNA_pol_sigma_r2"/>
</dbReference>